<name>A0ABV1KTE6_9BACL</name>
<dbReference type="InterPro" id="IPR000421">
    <property type="entry name" value="FA58C"/>
</dbReference>
<protein>
    <submittedName>
        <fullName evidence="3">Discoidin domain-containing protein</fullName>
    </submittedName>
</protein>
<feature type="domain" description="F5/8 type C" evidence="2">
    <location>
        <begin position="865"/>
        <end position="1025"/>
    </location>
</feature>
<proteinExistence type="predicted"/>
<dbReference type="RefSeq" id="WP_232184409.1">
    <property type="nucleotide sequence ID" value="NZ_JAIOAP010000002.1"/>
</dbReference>
<dbReference type="InterPro" id="IPR008979">
    <property type="entry name" value="Galactose-bd-like_sf"/>
</dbReference>
<accession>A0ABV1KTE6</accession>
<dbReference type="Pfam" id="PF00754">
    <property type="entry name" value="F5_F8_type_C"/>
    <property type="match status" value="2"/>
</dbReference>
<dbReference type="InterPro" id="IPR012334">
    <property type="entry name" value="Pectin_lyas_fold"/>
</dbReference>
<gene>
    <name evidence="3" type="ORF">QJS35_12790</name>
</gene>
<feature type="signal peptide" evidence="1">
    <location>
        <begin position="1"/>
        <end position="31"/>
    </location>
</feature>
<evidence type="ECO:0000256" key="1">
    <source>
        <dbReference type="SAM" id="SignalP"/>
    </source>
</evidence>
<evidence type="ECO:0000313" key="4">
    <source>
        <dbReference type="Proteomes" id="UP001493487"/>
    </source>
</evidence>
<dbReference type="Gene3D" id="2.160.20.10">
    <property type="entry name" value="Single-stranded right-handed beta-helix, Pectin lyase-like"/>
    <property type="match status" value="2"/>
</dbReference>
<keyword evidence="4" id="KW-1185">Reference proteome</keyword>
<dbReference type="Proteomes" id="UP001493487">
    <property type="component" value="Unassembled WGS sequence"/>
</dbReference>
<organism evidence="3 4">
    <name type="scientific">Cohnella silvisoli</name>
    <dbReference type="NCBI Taxonomy" id="2873699"/>
    <lineage>
        <taxon>Bacteria</taxon>
        <taxon>Bacillati</taxon>
        <taxon>Bacillota</taxon>
        <taxon>Bacilli</taxon>
        <taxon>Bacillales</taxon>
        <taxon>Paenibacillaceae</taxon>
        <taxon>Cohnella</taxon>
    </lineage>
</organism>
<feature type="domain" description="F5/8 type C" evidence="2">
    <location>
        <begin position="1063"/>
        <end position="1173"/>
    </location>
</feature>
<dbReference type="InterPro" id="IPR051801">
    <property type="entry name" value="GH28_Enzymes"/>
</dbReference>
<dbReference type="InterPro" id="IPR024535">
    <property type="entry name" value="RHGA/B-epi-like_pectate_lyase"/>
</dbReference>
<dbReference type="EMBL" id="JASKHM010000006">
    <property type="protein sequence ID" value="MEQ4483267.1"/>
    <property type="molecule type" value="Genomic_DNA"/>
</dbReference>
<dbReference type="Pfam" id="PF12708">
    <property type="entry name" value="Pect-lyase_RHGA_epim"/>
    <property type="match status" value="2"/>
</dbReference>
<keyword evidence="1" id="KW-0732">Signal</keyword>
<dbReference type="PANTHER" id="PTHR31339">
    <property type="entry name" value="PECTIN LYASE-RELATED"/>
    <property type="match status" value="1"/>
</dbReference>
<evidence type="ECO:0000313" key="3">
    <source>
        <dbReference type="EMBL" id="MEQ4483267.1"/>
    </source>
</evidence>
<feature type="chain" id="PRO_5045216969" evidence="1">
    <location>
        <begin position="32"/>
        <end position="1176"/>
    </location>
</feature>
<sequence length="1176" mass="124240">MKKFISALLMSALLLSSAGVSLFSFVAKTHAAYTPNINPSPSIPQDDVVVFTENVVDFGAVPNNTAVDNTTAFQNAIDEAYNNGGGIVYVPAGKWTLSGTLVLKRKVTLRGEWRNPDIAGNEPALGTILSTTANQNNPGGAPFIKVASNAGVKNLSIWYPNQSFSSPSAYPYTISEGIFDAEDTRHHGFFVVNVTLYNSYKGIETGPGLEQSQEPLIKNVMMTALNTGVHQTNDWNFGNTESVHISSKYWMNSALTGSPSTPADQSTLISYLRSNVTGVLLDGHMDGLNLYDIRVEDANIGLDVSVRWSHITNVTLNNVNTGAYYHVGDGNATGNSLVGGTINVLPGTNTSGIKMTNYGPVLIQGITIGGTPTNGVNFDSNAATLNLMKMTFTNWTDYAVKVNQGSALIHASAFNKNAPHLLLNSSVKAASILGNTFVGTPAISYTPSAQIKIDHTSLGIPSLPSITASYSLMTERKPANPANFYNITTYGAVSGTSNPSTDNTTAIQNALNAASAAGGGTVFIPAGYWMVKGQLTVPTGVELRGVAEATSMGDNRGSTLFSYANAGNPGGAPFITMNASSGLRGINVYYPDMGTSRTTQYPYTIKGNGNGIWIRDIRMVNSWNGIDFATVRSDNFEFSGISGNVRNTAIFVSKGSTGGKMENLMQAWTGEGAESAALAFPNNTYRNNLSFASTAFPIKLGNTSNITGLQLTVYLPDTSVDSQAAGIRFVNDGGLTNNFTCITCQTDASPFVRIDDAGTLNFVDQGGTQYGGVAASTFTGTANFFGLRHSDHGTYFTVNGGTVNHYQVIMSKEAITAQLNGGTANIYGLFLGNQAPYTSFNVGAGITAAKIVGSGGYGGIGITNSAGSNLVLTNNIDTNYAPITATATSSVENADWGIAKAIDGNSNSVSGAMGWSSNNSLTTNHTESITLDLASAKSVGRVDLYPRNDGVNTGYGFPVNFTIQVSTNGTTWSTAVTRTGYALPGNAVQSFTFTPQAARYVKIEGTSLRTNPNDGNLYRMQFAEINPYAITAVSSTSSVEDANWGNSRMMDGNTSSIGGSMGWSTDSNLFANHTESVTLDLGASKSIGNVNLYPRNDGVDTGYGFPVDFTIQVSANGTTWSTVVTRTGYAKPGIAVQSFTFAAISARYVKIEGTNLRTNPNDGNRYRMQFAEAVVY</sequence>
<reference evidence="3 4" key="1">
    <citation type="journal article" date="2023" name="Genome Announc.">
        <title>Pan-Genome Analyses of the Genus Cohnella and Proposal of the Novel Species Cohnella silvisoli sp. nov., Isolated from Forest Soil.</title>
        <authorList>
            <person name="Wang C."/>
            <person name="Mao L."/>
            <person name="Bao G."/>
            <person name="Zhu H."/>
        </authorList>
    </citation>
    <scope>NUCLEOTIDE SEQUENCE [LARGE SCALE GENOMIC DNA]</scope>
    <source>
        <strain evidence="3 4">NL03-T5-1</strain>
    </source>
</reference>
<dbReference type="InterPro" id="IPR011050">
    <property type="entry name" value="Pectin_lyase_fold/virulence"/>
</dbReference>
<evidence type="ECO:0000259" key="2">
    <source>
        <dbReference type="PROSITE" id="PS50022"/>
    </source>
</evidence>
<dbReference type="PROSITE" id="PS50022">
    <property type="entry name" value="FA58C_3"/>
    <property type="match status" value="2"/>
</dbReference>
<dbReference type="Gene3D" id="2.60.120.260">
    <property type="entry name" value="Galactose-binding domain-like"/>
    <property type="match status" value="2"/>
</dbReference>
<comment type="caution">
    <text evidence="3">The sequence shown here is derived from an EMBL/GenBank/DDBJ whole genome shotgun (WGS) entry which is preliminary data.</text>
</comment>
<dbReference type="SUPFAM" id="SSF51126">
    <property type="entry name" value="Pectin lyase-like"/>
    <property type="match status" value="2"/>
</dbReference>
<dbReference type="SUPFAM" id="SSF49785">
    <property type="entry name" value="Galactose-binding domain-like"/>
    <property type="match status" value="2"/>
</dbReference>